<dbReference type="InterPro" id="IPR027555">
    <property type="entry name" value="Mo5U34_MeTrfas-like"/>
</dbReference>
<gene>
    <name evidence="6" type="ORF">HELGO_WM10215</name>
</gene>
<dbReference type="NCBIfam" id="NF011650">
    <property type="entry name" value="PRK15068.1"/>
    <property type="match status" value="1"/>
</dbReference>
<evidence type="ECO:0000256" key="3">
    <source>
        <dbReference type="ARBA" id="ARBA00022679"/>
    </source>
</evidence>
<keyword evidence="2" id="KW-0489">Methyltransferase</keyword>
<comment type="pathway">
    <text evidence="5">Phospholipid metabolism.</text>
</comment>
<sequence>MQTIDLNTLREERLKCLHWKNIEPYWKAIQALPTPKNTQIKLSDAVEILCDDLSQEEEVYIYETAKLMHPWRKGPFQVFKTFIDAEWKSNLKYNLLRPHFNLKDKIVGDIGCNNGYYLFRMMEDKPKKLIGFDPSAVTYCQFSFLNHFIQSDIKYELLGIEHVEYYEHKFDVLFCLGVLYHRSDPIGMLKSLFKGLNQGGELILDTFMIEGEDDICLTPRERYSKMGNIYFIPTVNALKNWCYRAGFEAIEVLDIVKTEHEEQRKTEWIKTQSLDDFLDKEDQNKTVEGYPAPKRVYIKAKRLKK</sequence>
<dbReference type="SUPFAM" id="SSF53335">
    <property type="entry name" value="S-adenosyl-L-methionine-dependent methyltransferases"/>
    <property type="match status" value="1"/>
</dbReference>
<reference evidence="6" key="1">
    <citation type="submission" date="2020-01" db="EMBL/GenBank/DDBJ databases">
        <authorList>
            <person name="Meier V. D."/>
            <person name="Meier V D."/>
        </authorList>
    </citation>
    <scope>NUCLEOTIDE SEQUENCE</scope>
    <source>
        <strain evidence="6">HLG_WM_MAG_04</strain>
    </source>
</reference>
<dbReference type="GO" id="GO:0008168">
    <property type="term" value="F:methyltransferase activity"/>
    <property type="evidence" value="ECO:0007669"/>
    <property type="project" value="UniProtKB-KW"/>
</dbReference>
<organism evidence="6">
    <name type="scientific">uncultured Sulfurovum sp</name>
    <dbReference type="NCBI Taxonomy" id="269237"/>
    <lineage>
        <taxon>Bacteria</taxon>
        <taxon>Pseudomonadati</taxon>
        <taxon>Campylobacterota</taxon>
        <taxon>Epsilonproteobacteria</taxon>
        <taxon>Campylobacterales</taxon>
        <taxon>Sulfurovaceae</taxon>
        <taxon>Sulfurovum</taxon>
        <taxon>environmental samples</taxon>
    </lineage>
</organism>
<accession>A0A6S6S5X5</accession>
<dbReference type="Pfam" id="PF08003">
    <property type="entry name" value="Methyltransf_9"/>
    <property type="match status" value="1"/>
</dbReference>
<dbReference type="Gene3D" id="3.40.50.150">
    <property type="entry name" value="Vaccinia Virus protein VP39"/>
    <property type="match status" value="1"/>
</dbReference>
<dbReference type="EMBL" id="CACVAX010000005">
    <property type="protein sequence ID" value="CAA6801656.1"/>
    <property type="molecule type" value="Genomic_DNA"/>
</dbReference>
<keyword evidence="3" id="KW-0808">Transferase</keyword>
<evidence type="ECO:0000256" key="1">
    <source>
        <dbReference type="ARBA" id="ARBA00005189"/>
    </source>
</evidence>
<dbReference type="AlphaFoldDB" id="A0A6S6S5X5"/>
<dbReference type="PANTHER" id="PTHR44307">
    <property type="entry name" value="PHOSPHOETHANOLAMINE METHYLTRANSFERASE"/>
    <property type="match status" value="1"/>
</dbReference>
<protein>
    <submittedName>
        <fullName evidence="6">tRNA (5-methoxyuridine) 34 synthase</fullName>
    </submittedName>
</protein>
<comment type="pathway">
    <text evidence="1">Lipid metabolism.</text>
</comment>
<keyword evidence="4" id="KW-0819">tRNA processing</keyword>
<dbReference type="GO" id="GO:0032259">
    <property type="term" value="P:methylation"/>
    <property type="evidence" value="ECO:0007669"/>
    <property type="project" value="UniProtKB-KW"/>
</dbReference>
<evidence type="ECO:0000256" key="4">
    <source>
        <dbReference type="ARBA" id="ARBA00022694"/>
    </source>
</evidence>
<evidence type="ECO:0000256" key="2">
    <source>
        <dbReference type="ARBA" id="ARBA00022603"/>
    </source>
</evidence>
<dbReference type="GO" id="GO:0016765">
    <property type="term" value="F:transferase activity, transferring alkyl or aryl (other than methyl) groups"/>
    <property type="evidence" value="ECO:0007669"/>
    <property type="project" value="InterPro"/>
</dbReference>
<name>A0A6S6S5X5_9BACT</name>
<dbReference type="CDD" id="cd02440">
    <property type="entry name" value="AdoMet_MTases"/>
    <property type="match status" value="1"/>
</dbReference>
<dbReference type="InterPro" id="IPR029063">
    <property type="entry name" value="SAM-dependent_MTases_sf"/>
</dbReference>
<dbReference type="GO" id="GO:0002098">
    <property type="term" value="P:tRNA wobble uridine modification"/>
    <property type="evidence" value="ECO:0007669"/>
    <property type="project" value="InterPro"/>
</dbReference>
<dbReference type="HAMAP" id="MF_01590">
    <property type="entry name" value="tRNA_carboxymethyltr_CmoB"/>
    <property type="match status" value="1"/>
</dbReference>
<proteinExistence type="inferred from homology"/>
<evidence type="ECO:0000256" key="5">
    <source>
        <dbReference type="ARBA" id="ARBA00025707"/>
    </source>
</evidence>
<dbReference type="InterPro" id="IPR010017">
    <property type="entry name" value="CmoB"/>
</dbReference>
<evidence type="ECO:0000313" key="6">
    <source>
        <dbReference type="EMBL" id="CAA6801656.1"/>
    </source>
</evidence>
<dbReference type="NCBIfam" id="TIGR00452">
    <property type="entry name" value="tRNA 5-methoxyuridine(34)/uridine 5-oxyacetic acid(34) synthase CmoB"/>
    <property type="match status" value="1"/>
</dbReference>
<dbReference type="PANTHER" id="PTHR44307:SF2">
    <property type="entry name" value="PHOSPHOETHANOLAMINE METHYLTRANSFERASE ISOFORM X1"/>
    <property type="match status" value="1"/>
</dbReference>